<dbReference type="GO" id="GO:0003924">
    <property type="term" value="F:GTPase activity"/>
    <property type="evidence" value="ECO:0000318"/>
    <property type="project" value="GO_Central"/>
</dbReference>
<dbReference type="PANTHER" id="PTHR47981:SF22">
    <property type="entry name" value="RAS-RELATED PROTEIN RAB-7B"/>
    <property type="match status" value="1"/>
</dbReference>
<keyword evidence="5" id="KW-0342">GTP-binding</keyword>
<dbReference type="EMBL" id="DS114318">
    <property type="protein sequence ID" value="EAX88361.1"/>
    <property type="molecule type" value="Genomic_DNA"/>
</dbReference>
<dbReference type="VEuPathDB" id="TrichDB:TVAG_363540"/>
<dbReference type="SUPFAM" id="SSF52540">
    <property type="entry name" value="P-loop containing nucleoside triphosphate hydrolases"/>
    <property type="match status" value="1"/>
</dbReference>
<keyword evidence="3" id="KW-0547">Nucleotide-binding</keyword>
<dbReference type="GO" id="GO:0005525">
    <property type="term" value="F:GTP binding"/>
    <property type="evidence" value="ECO:0007669"/>
    <property type="project" value="UniProtKB-KW"/>
</dbReference>
<dbReference type="Pfam" id="PF00071">
    <property type="entry name" value="Ras"/>
    <property type="match status" value="1"/>
</dbReference>
<evidence type="ECO:0000256" key="4">
    <source>
        <dbReference type="ARBA" id="ARBA00022927"/>
    </source>
</evidence>
<dbReference type="GO" id="GO:0012505">
    <property type="term" value="C:endomembrane system"/>
    <property type="evidence" value="ECO:0000318"/>
    <property type="project" value="GO_Central"/>
</dbReference>
<evidence type="ECO:0000256" key="2">
    <source>
        <dbReference type="ARBA" id="ARBA00022448"/>
    </source>
</evidence>
<dbReference type="GO" id="GO:0005770">
    <property type="term" value="C:late endosome"/>
    <property type="evidence" value="ECO:0007669"/>
    <property type="project" value="UniProtKB-ARBA"/>
</dbReference>
<evidence type="ECO:0000256" key="6">
    <source>
        <dbReference type="ARBA" id="ARBA00023288"/>
    </source>
</evidence>
<dbReference type="GO" id="GO:0030139">
    <property type="term" value="C:endocytic vesicle"/>
    <property type="evidence" value="ECO:0007669"/>
    <property type="project" value="UniProtKB-ARBA"/>
</dbReference>
<reference evidence="9" key="2">
    <citation type="journal article" date="2007" name="Science">
        <title>Draft genome sequence of the sexually transmitted pathogen Trichomonas vaginalis.</title>
        <authorList>
            <person name="Carlton J.M."/>
            <person name="Hirt R.P."/>
            <person name="Silva J.C."/>
            <person name="Delcher A.L."/>
            <person name="Schatz M."/>
            <person name="Zhao Q."/>
            <person name="Wortman J.R."/>
            <person name="Bidwell S.L."/>
            <person name="Alsmark U.C.M."/>
            <person name="Besteiro S."/>
            <person name="Sicheritz-Ponten T."/>
            <person name="Noel C.J."/>
            <person name="Dacks J.B."/>
            <person name="Foster P.G."/>
            <person name="Simillion C."/>
            <person name="Van de Peer Y."/>
            <person name="Miranda-Saavedra D."/>
            <person name="Barton G.J."/>
            <person name="Westrop G.D."/>
            <person name="Mueller S."/>
            <person name="Dessi D."/>
            <person name="Fiori P.L."/>
            <person name="Ren Q."/>
            <person name="Paulsen I."/>
            <person name="Zhang H."/>
            <person name="Bastida-Corcuera F.D."/>
            <person name="Simoes-Barbosa A."/>
            <person name="Brown M.T."/>
            <person name="Hayes R.D."/>
            <person name="Mukherjee M."/>
            <person name="Okumura C.Y."/>
            <person name="Schneider R."/>
            <person name="Smith A.J."/>
            <person name="Vanacova S."/>
            <person name="Villalvazo M."/>
            <person name="Haas B.J."/>
            <person name="Pertea M."/>
            <person name="Feldblyum T.V."/>
            <person name="Utterback T.R."/>
            <person name="Shu C.L."/>
            <person name="Osoegawa K."/>
            <person name="de Jong P.J."/>
            <person name="Hrdy I."/>
            <person name="Horvathova L."/>
            <person name="Zubacova Z."/>
            <person name="Dolezal P."/>
            <person name="Malik S.B."/>
            <person name="Logsdon J.M. Jr."/>
            <person name="Henze K."/>
            <person name="Gupta A."/>
            <person name="Wang C.C."/>
            <person name="Dunne R.L."/>
            <person name="Upcroft J.A."/>
            <person name="Upcroft P."/>
            <person name="White O."/>
            <person name="Salzberg S.L."/>
            <person name="Tang P."/>
            <person name="Chiu C.-H."/>
            <person name="Lee Y.-S."/>
            <person name="Embley T.M."/>
            <person name="Coombs G.H."/>
            <person name="Mottram J.C."/>
            <person name="Tachezy J."/>
            <person name="Fraser-Liggett C.M."/>
            <person name="Johnson P.J."/>
        </authorList>
    </citation>
    <scope>NUCLEOTIDE SEQUENCE [LARGE SCALE GENOMIC DNA]</scope>
    <source>
        <strain evidence="9">G3</strain>
    </source>
</reference>
<reference evidence="9" key="1">
    <citation type="submission" date="2006-10" db="EMBL/GenBank/DDBJ databases">
        <authorList>
            <person name="Amadeo P."/>
            <person name="Zhao Q."/>
            <person name="Wortman J."/>
            <person name="Fraser-Liggett C."/>
            <person name="Carlton J."/>
        </authorList>
    </citation>
    <scope>NUCLEOTIDE SEQUENCE</scope>
    <source>
        <strain evidence="9">G3</strain>
    </source>
</reference>
<dbReference type="SMART" id="SM00176">
    <property type="entry name" value="RAN"/>
    <property type="match status" value="1"/>
</dbReference>
<dbReference type="PRINTS" id="PR00449">
    <property type="entry name" value="RASTRNSFRMNG"/>
</dbReference>
<evidence type="ECO:0000256" key="1">
    <source>
        <dbReference type="ARBA" id="ARBA00006270"/>
    </source>
</evidence>
<accession>A2G3A8</accession>
<dbReference type="NCBIfam" id="TIGR00231">
    <property type="entry name" value="small_GTP"/>
    <property type="match status" value="1"/>
</dbReference>
<organism evidence="9 10">
    <name type="scientific">Trichomonas vaginalis (strain ATCC PRA-98 / G3)</name>
    <dbReference type="NCBI Taxonomy" id="412133"/>
    <lineage>
        <taxon>Eukaryota</taxon>
        <taxon>Metamonada</taxon>
        <taxon>Parabasalia</taxon>
        <taxon>Trichomonadida</taxon>
        <taxon>Trichomonadidae</taxon>
        <taxon>Trichomonas</taxon>
    </lineage>
</organism>
<proteinExistence type="inferred from homology"/>
<dbReference type="InParanoid" id="A2G3A8"/>
<evidence type="ECO:0000313" key="10">
    <source>
        <dbReference type="Proteomes" id="UP000001542"/>
    </source>
</evidence>
<keyword evidence="7" id="KW-0636">Prenylation</keyword>
<dbReference type="InterPro" id="IPR027417">
    <property type="entry name" value="P-loop_NTPase"/>
</dbReference>
<dbReference type="InterPro" id="IPR005225">
    <property type="entry name" value="Small_GTP-bd"/>
</dbReference>
<dbReference type="GO" id="GO:0005764">
    <property type="term" value="C:lysosome"/>
    <property type="evidence" value="ECO:0007669"/>
    <property type="project" value="UniProtKB-ARBA"/>
</dbReference>
<comment type="similarity">
    <text evidence="1">Belongs to the small GTPase superfamily. Rab family.</text>
</comment>
<dbReference type="OMA" id="MTEWSTP"/>
<dbReference type="STRING" id="5722.A2G3A8"/>
<dbReference type="SMART" id="SM00175">
    <property type="entry name" value="RAB"/>
    <property type="match status" value="1"/>
</dbReference>
<dbReference type="RefSeq" id="XP_001301291.1">
    <property type="nucleotide sequence ID" value="XM_001301290.1"/>
</dbReference>
<evidence type="ECO:0000256" key="8">
    <source>
        <dbReference type="ARBA" id="ARBA00067801"/>
    </source>
</evidence>
<dbReference type="FunFam" id="3.40.50.300:FF:000751">
    <property type="entry name" value="Rab family GTPase, putative"/>
    <property type="match status" value="1"/>
</dbReference>
<dbReference type="PANTHER" id="PTHR47981">
    <property type="entry name" value="RAB FAMILY"/>
    <property type="match status" value="1"/>
</dbReference>
<evidence type="ECO:0000256" key="5">
    <source>
        <dbReference type="ARBA" id="ARBA00023134"/>
    </source>
</evidence>
<dbReference type="KEGG" id="tva:4746018"/>
<dbReference type="AlphaFoldDB" id="A2G3A8"/>
<dbReference type="PROSITE" id="PS51420">
    <property type="entry name" value="RHO"/>
    <property type="match status" value="1"/>
</dbReference>
<dbReference type="InterPro" id="IPR001806">
    <property type="entry name" value="Small_GTPase"/>
</dbReference>
<dbReference type="PROSITE" id="PS51419">
    <property type="entry name" value="RAB"/>
    <property type="match status" value="1"/>
</dbReference>
<keyword evidence="4" id="KW-0653">Protein transport</keyword>
<dbReference type="GO" id="GO:0002682">
    <property type="term" value="P:regulation of immune system process"/>
    <property type="evidence" value="ECO:0007669"/>
    <property type="project" value="UniProtKB-ARBA"/>
</dbReference>
<protein>
    <recommendedName>
        <fullName evidence="8">Ras-related protein Rab-7b</fullName>
    </recommendedName>
</protein>
<dbReference type="GO" id="GO:0006886">
    <property type="term" value="P:intracellular protein transport"/>
    <property type="evidence" value="ECO:0000318"/>
    <property type="project" value="GO_Central"/>
</dbReference>
<dbReference type="Gene3D" id="3.40.50.300">
    <property type="entry name" value="P-loop containing nucleotide triphosphate hydrolases"/>
    <property type="match status" value="1"/>
</dbReference>
<dbReference type="CDD" id="cd00154">
    <property type="entry name" value="Rab"/>
    <property type="match status" value="1"/>
</dbReference>
<dbReference type="SMART" id="SM00173">
    <property type="entry name" value="RAS"/>
    <property type="match status" value="1"/>
</dbReference>
<keyword evidence="2" id="KW-0813">Transport</keyword>
<dbReference type="Proteomes" id="UP000001542">
    <property type="component" value="Unassembled WGS sequence"/>
</dbReference>
<keyword evidence="6" id="KW-0449">Lipoprotein</keyword>
<keyword evidence="10" id="KW-1185">Reference proteome</keyword>
<dbReference type="eggNOG" id="KOG0394">
    <property type="taxonomic scope" value="Eukaryota"/>
</dbReference>
<evidence type="ECO:0000256" key="3">
    <source>
        <dbReference type="ARBA" id="ARBA00022741"/>
    </source>
</evidence>
<dbReference type="VEuPathDB" id="TrichDB:TVAGG3_0685210"/>
<dbReference type="SMR" id="A2G3A8"/>
<name>A2G3A8_TRIV3</name>
<gene>
    <name evidence="9" type="ORF">TVAG_363540</name>
</gene>
<sequence length="198" mass="22265">MCSHVCKLVVLGDSSVGKTSIIHNFINKEFVANFKSTIGADFSSTEIDVDQNKIELQIWDTAGQERFHSVSSTFYRGSDACILVFDITNHDSFKNLCKWRQSMLEKGGMDDTRSFPFIIMANKSDLESQQAVSQEEYMSYASEIGAKVINVSAKTGINIEKAFEFVGKEYLRVCSQYVHQLGTNIRLCQPLVKQSQCC</sequence>
<evidence type="ECO:0000313" key="9">
    <source>
        <dbReference type="EMBL" id="EAX88361.1"/>
    </source>
</evidence>
<dbReference type="SMART" id="SM00174">
    <property type="entry name" value="RHO"/>
    <property type="match status" value="1"/>
</dbReference>
<evidence type="ECO:0000256" key="7">
    <source>
        <dbReference type="ARBA" id="ARBA00023289"/>
    </source>
</evidence>
<dbReference type="PROSITE" id="PS51421">
    <property type="entry name" value="RAS"/>
    <property type="match status" value="1"/>
</dbReference>
<dbReference type="OrthoDB" id="1436450at2759"/>